<keyword evidence="2 6" id="KW-0808">Transferase</keyword>
<evidence type="ECO:0000313" key="6">
    <source>
        <dbReference type="EMBL" id="SPH18428.1"/>
    </source>
</evidence>
<evidence type="ECO:0000259" key="5">
    <source>
        <dbReference type="Pfam" id="PF08241"/>
    </source>
</evidence>
<dbReference type="GO" id="GO:0032259">
    <property type="term" value="P:methylation"/>
    <property type="evidence" value="ECO:0007669"/>
    <property type="project" value="UniProtKB-KW"/>
</dbReference>
<dbReference type="AlphaFoldDB" id="A0A2R8B713"/>
<feature type="region of interest" description="Disordered" evidence="4">
    <location>
        <begin position="280"/>
        <end position="301"/>
    </location>
</feature>
<accession>A0A2R8B713</accession>
<evidence type="ECO:0000256" key="3">
    <source>
        <dbReference type="ARBA" id="ARBA00022691"/>
    </source>
</evidence>
<evidence type="ECO:0000256" key="2">
    <source>
        <dbReference type="ARBA" id="ARBA00022679"/>
    </source>
</evidence>
<keyword evidence="7" id="KW-1185">Reference proteome</keyword>
<proteinExistence type="predicted"/>
<dbReference type="PANTHER" id="PTHR44068:SF11">
    <property type="entry name" value="GERANYL DIPHOSPHATE 2-C-METHYLTRANSFERASE"/>
    <property type="match status" value="1"/>
</dbReference>
<sequence length="301" mass="33977">MQITARSLGERQIFKGARANILYELIGWRFRNVAHLRFMNYGFAYDETRDQPRLGPEDEAERYCVQLYHAVASLVDLKGLSVLDVGSGRGGGASYVHRYMEPAATVGCDLCRNAVAFCERIYGGVAGLGFVRGNAMELPFTANAFDAVLNVESAHCYPDREAFVEEAHRVLRPGGHLLVADFTPPHMEPEAEKSGFETEIIRAGFHLDEVRDVTRNIVHGLDLDDDRRHREIEARFPWGTRRLARLWAGTRDSWIYDDFSSRRREYVIYRATKPLLEPAVPAKKPQDSAPVLQSMEAAHPA</sequence>
<evidence type="ECO:0000256" key="4">
    <source>
        <dbReference type="SAM" id="MobiDB-lite"/>
    </source>
</evidence>
<dbReference type="RefSeq" id="WP_108852752.1">
    <property type="nucleotide sequence ID" value="NZ_OMOQ01000001.1"/>
</dbReference>
<dbReference type="InterPro" id="IPR023576">
    <property type="entry name" value="UbiE/COQ5_MeTrFase_CS"/>
</dbReference>
<gene>
    <name evidence="6" type="ORF">DEA8626_01966</name>
</gene>
<dbReference type="PROSITE" id="PS01184">
    <property type="entry name" value="UBIE_2"/>
    <property type="match status" value="1"/>
</dbReference>
<name>A0A2R8B713_9RHOB</name>
<keyword evidence="1 6" id="KW-0489">Methyltransferase</keyword>
<protein>
    <submittedName>
        <fullName evidence="6">Phthiotriol/phenolphthiotriol dimycocerosates methyltransferase</fullName>
        <ecNumber evidence="6">2.1.1.-</ecNumber>
    </submittedName>
</protein>
<keyword evidence="3" id="KW-0949">S-adenosyl-L-methionine</keyword>
<organism evidence="6 7">
    <name type="scientific">Albidovulum aquaemixtae</name>
    <dbReference type="NCBI Taxonomy" id="1542388"/>
    <lineage>
        <taxon>Bacteria</taxon>
        <taxon>Pseudomonadati</taxon>
        <taxon>Pseudomonadota</taxon>
        <taxon>Alphaproteobacteria</taxon>
        <taxon>Rhodobacterales</taxon>
        <taxon>Paracoccaceae</taxon>
        <taxon>Albidovulum</taxon>
    </lineage>
</organism>
<dbReference type="OrthoDB" id="7856199at2"/>
<dbReference type="InterPro" id="IPR013216">
    <property type="entry name" value="Methyltransf_11"/>
</dbReference>
<evidence type="ECO:0000313" key="7">
    <source>
        <dbReference type="Proteomes" id="UP000244924"/>
    </source>
</evidence>
<dbReference type="InterPro" id="IPR029063">
    <property type="entry name" value="SAM-dependent_MTases_sf"/>
</dbReference>
<dbReference type="PANTHER" id="PTHR44068">
    <property type="entry name" value="ZGC:194242"/>
    <property type="match status" value="1"/>
</dbReference>
<dbReference type="EC" id="2.1.1.-" evidence="6"/>
<dbReference type="Proteomes" id="UP000244924">
    <property type="component" value="Unassembled WGS sequence"/>
</dbReference>
<dbReference type="SUPFAM" id="SSF53335">
    <property type="entry name" value="S-adenosyl-L-methionine-dependent methyltransferases"/>
    <property type="match status" value="1"/>
</dbReference>
<dbReference type="GO" id="GO:0008757">
    <property type="term" value="F:S-adenosylmethionine-dependent methyltransferase activity"/>
    <property type="evidence" value="ECO:0007669"/>
    <property type="project" value="InterPro"/>
</dbReference>
<reference evidence="6 7" key="1">
    <citation type="submission" date="2018-03" db="EMBL/GenBank/DDBJ databases">
        <authorList>
            <person name="Keele B.F."/>
        </authorList>
    </citation>
    <scope>NUCLEOTIDE SEQUENCE [LARGE SCALE GENOMIC DNA]</scope>
    <source>
        <strain evidence="6 7">CECT 8626</strain>
    </source>
</reference>
<dbReference type="Pfam" id="PF08241">
    <property type="entry name" value="Methyltransf_11"/>
    <property type="match status" value="1"/>
</dbReference>
<dbReference type="EMBL" id="OMOQ01000001">
    <property type="protein sequence ID" value="SPH18428.1"/>
    <property type="molecule type" value="Genomic_DNA"/>
</dbReference>
<dbReference type="InterPro" id="IPR050447">
    <property type="entry name" value="Erg6_SMT_methyltransf"/>
</dbReference>
<dbReference type="Gene3D" id="3.40.50.150">
    <property type="entry name" value="Vaccinia Virus protein VP39"/>
    <property type="match status" value="1"/>
</dbReference>
<feature type="domain" description="Methyltransferase type 11" evidence="5">
    <location>
        <begin position="83"/>
        <end position="179"/>
    </location>
</feature>
<dbReference type="CDD" id="cd02440">
    <property type="entry name" value="AdoMet_MTases"/>
    <property type="match status" value="1"/>
</dbReference>
<evidence type="ECO:0000256" key="1">
    <source>
        <dbReference type="ARBA" id="ARBA00022603"/>
    </source>
</evidence>